<dbReference type="CDD" id="cd05674">
    <property type="entry name" value="M20_yscS"/>
    <property type="match status" value="1"/>
</dbReference>
<organism evidence="9 10">
    <name type="scientific">Mycena maculata</name>
    <dbReference type="NCBI Taxonomy" id="230809"/>
    <lineage>
        <taxon>Eukaryota</taxon>
        <taxon>Fungi</taxon>
        <taxon>Dikarya</taxon>
        <taxon>Basidiomycota</taxon>
        <taxon>Agaricomycotina</taxon>
        <taxon>Agaricomycetes</taxon>
        <taxon>Agaricomycetidae</taxon>
        <taxon>Agaricales</taxon>
        <taxon>Marasmiineae</taxon>
        <taxon>Mycenaceae</taxon>
        <taxon>Mycena</taxon>
    </lineage>
</organism>
<dbReference type="InterPro" id="IPR011650">
    <property type="entry name" value="Peptidase_M20_dimer"/>
</dbReference>
<keyword evidence="10" id="KW-1185">Reference proteome</keyword>
<dbReference type="GO" id="GO:0004181">
    <property type="term" value="F:metallocarboxypeptidase activity"/>
    <property type="evidence" value="ECO:0007669"/>
    <property type="project" value="InterPro"/>
</dbReference>
<dbReference type="Pfam" id="PF01546">
    <property type="entry name" value="Peptidase_M20"/>
    <property type="match status" value="1"/>
</dbReference>
<evidence type="ECO:0000313" key="9">
    <source>
        <dbReference type="EMBL" id="KAJ7745228.1"/>
    </source>
</evidence>
<feature type="binding site" evidence="7">
    <location>
        <position position="202"/>
    </location>
    <ligand>
        <name>Zn(2+)</name>
        <dbReference type="ChEBI" id="CHEBI:29105"/>
        <label>1</label>
    </ligand>
</feature>
<evidence type="ECO:0000256" key="5">
    <source>
        <dbReference type="ARBA" id="ARBA00022833"/>
    </source>
</evidence>
<dbReference type="GO" id="GO:0051603">
    <property type="term" value="P:proteolysis involved in protein catabolic process"/>
    <property type="evidence" value="ECO:0007669"/>
    <property type="project" value="TreeGrafter"/>
</dbReference>
<dbReference type="PANTHER" id="PTHR45962">
    <property type="entry name" value="N-FATTY-ACYL-AMINO ACID SYNTHASE/HYDROLASE PM20D1"/>
    <property type="match status" value="1"/>
</dbReference>
<feature type="binding site" evidence="7">
    <location>
        <position position="202"/>
    </location>
    <ligand>
        <name>Zn(2+)</name>
        <dbReference type="ChEBI" id="CHEBI:29105"/>
        <label>2</label>
    </ligand>
</feature>
<feature type="active site" evidence="6">
    <location>
        <position position="168"/>
    </location>
</feature>
<dbReference type="InterPro" id="IPR002933">
    <property type="entry name" value="Peptidase_M20"/>
</dbReference>
<dbReference type="SUPFAM" id="SSF53187">
    <property type="entry name" value="Zn-dependent exopeptidases"/>
    <property type="match status" value="1"/>
</dbReference>
<keyword evidence="5 7" id="KW-0862">Zinc</keyword>
<evidence type="ECO:0000256" key="6">
    <source>
        <dbReference type="PIRSR" id="PIRSR037217-1"/>
    </source>
</evidence>
<dbReference type="InterPro" id="IPR017141">
    <property type="entry name" value="Pept_M20_carboxypep"/>
</dbReference>
<sequence length="559" mass="60136">MRGLPLDSPPKSHGFKTAIARTLGFLVLLSTTGFLLATHRPLFSFLHTPERASSRDFPRLPVSCPAQLPGLAPPISFEIPADDAARRVYVDRLRGAVRVRTETFDGAPASGADGWYDKFYDFEAYLTETFPDVFAALKLEHFATHGLLLTWEGSDSTLEPIILMAHQDTVPVPEETVARWTHPPFAAVLDEEGWVWGRGAGDCKNLLIAELSAVSALLSAGFTPTRTVHLAYGFDEEGGGVRSARYIAEHLEDVHGLDSVLLIVDEGGGVSESHGQTWVAPSTGEKGSVNIRVSVNVPGGHSSIPPAHTAIGILSSFVTTVEAHPPPVVLSAANPFSTFAVCLAEYGTIDPVLKGLLAHERTWPAAAAFLAAGDPGDAARLSTTQAVDIVGGGVKVNALPEEAHAIVNHRVSVDDSIQKIYERYEALLAPEAARFNLSVVGFGEDPPAGVTRYLQLSSPYGAEASPVTPASGSAWEIFSRTSRHLWPGAIVVPYLSTGGTDTRSYVNLTSAIFRFQGVRDTERYNIHTVDERVHVLRNGHLNAIAWVHALIQNADAFRQ</sequence>
<gene>
    <name evidence="9" type="ORF">DFH07DRAFT_924789</name>
</gene>
<dbReference type="InterPro" id="IPR047177">
    <property type="entry name" value="Pept_M20A"/>
</dbReference>
<evidence type="ECO:0000256" key="2">
    <source>
        <dbReference type="ARBA" id="ARBA00022670"/>
    </source>
</evidence>
<evidence type="ECO:0000256" key="1">
    <source>
        <dbReference type="ARBA" id="ARBA00006247"/>
    </source>
</evidence>
<dbReference type="GO" id="GO:0046872">
    <property type="term" value="F:metal ion binding"/>
    <property type="evidence" value="ECO:0007669"/>
    <property type="project" value="UniProtKB-KW"/>
</dbReference>
<dbReference type="EMBL" id="JARJLG010000104">
    <property type="protein sequence ID" value="KAJ7745228.1"/>
    <property type="molecule type" value="Genomic_DNA"/>
</dbReference>
<feature type="domain" description="Peptidase M20 dimerisation" evidence="8">
    <location>
        <begin position="283"/>
        <end position="433"/>
    </location>
</feature>
<proteinExistence type="inferred from homology"/>
<keyword evidence="3 7" id="KW-0479">Metal-binding</keyword>
<dbReference type="PIRSF" id="PIRSF037217">
    <property type="entry name" value="Carboxypeptidase_S"/>
    <property type="match status" value="1"/>
</dbReference>
<feature type="active site" description="Proton acceptor" evidence="6">
    <location>
        <position position="236"/>
    </location>
</feature>
<accession>A0AAD7IKM9</accession>
<dbReference type="Gene3D" id="1.10.150.900">
    <property type="match status" value="1"/>
</dbReference>
<evidence type="ECO:0000313" key="10">
    <source>
        <dbReference type="Proteomes" id="UP001215280"/>
    </source>
</evidence>
<keyword evidence="4" id="KW-0378">Hydrolase</keyword>
<dbReference type="PANTHER" id="PTHR45962:SF1">
    <property type="entry name" value="N-FATTY-ACYL-AMINO ACID SYNTHASE_HYDROLASE PM20D1"/>
    <property type="match status" value="1"/>
</dbReference>
<feature type="binding site" evidence="7">
    <location>
        <position position="265"/>
    </location>
    <ligand>
        <name>Zn(2+)</name>
        <dbReference type="ChEBI" id="CHEBI:29105"/>
        <label>2</label>
    </ligand>
</feature>
<dbReference type="InterPro" id="IPR036264">
    <property type="entry name" value="Bact_exopeptidase_dim_dom"/>
</dbReference>
<evidence type="ECO:0000259" key="8">
    <source>
        <dbReference type="Pfam" id="PF07687"/>
    </source>
</evidence>
<dbReference type="Pfam" id="PF07687">
    <property type="entry name" value="M20_dimer"/>
    <property type="match status" value="1"/>
</dbReference>
<evidence type="ECO:0000256" key="3">
    <source>
        <dbReference type="ARBA" id="ARBA00022723"/>
    </source>
</evidence>
<feature type="binding site" evidence="7">
    <location>
        <position position="527"/>
    </location>
    <ligand>
        <name>Zn(2+)</name>
        <dbReference type="ChEBI" id="CHEBI:29105"/>
        <label>1</label>
    </ligand>
</feature>
<dbReference type="GO" id="GO:0000328">
    <property type="term" value="C:fungal-type vacuole lumen"/>
    <property type="evidence" value="ECO:0007669"/>
    <property type="project" value="TreeGrafter"/>
</dbReference>
<evidence type="ECO:0000256" key="7">
    <source>
        <dbReference type="PIRSR" id="PIRSR037217-2"/>
    </source>
</evidence>
<reference evidence="9" key="1">
    <citation type="submission" date="2023-03" db="EMBL/GenBank/DDBJ databases">
        <title>Massive genome expansion in bonnet fungi (Mycena s.s.) driven by repeated elements and novel gene families across ecological guilds.</title>
        <authorList>
            <consortium name="Lawrence Berkeley National Laboratory"/>
            <person name="Harder C.B."/>
            <person name="Miyauchi S."/>
            <person name="Viragh M."/>
            <person name="Kuo A."/>
            <person name="Thoen E."/>
            <person name="Andreopoulos B."/>
            <person name="Lu D."/>
            <person name="Skrede I."/>
            <person name="Drula E."/>
            <person name="Henrissat B."/>
            <person name="Morin E."/>
            <person name="Kohler A."/>
            <person name="Barry K."/>
            <person name="LaButti K."/>
            <person name="Morin E."/>
            <person name="Salamov A."/>
            <person name="Lipzen A."/>
            <person name="Mereny Z."/>
            <person name="Hegedus B."/>
            <person name="Baldrian P."/>
            <person name="Stursova M."/>
            <person name="Weitz H."/>
            <person name="Taylor A."/>
            <person name="Grigoriev I.V."/>
            <person name="Nagy L.G."/>
            <person name="Martin F."/>
            <person name="Kauserud H."/>
        </authorList>
    </citation>
    <scope>NUCLEOTIDE SEQUENCE</scope>
    <source>
        <strain evidence="9">CBHHK188m</strain>
    </source>
</reference>
<feature type="binding site" evidence="7">
    <location>
        <position position="166"/>
    </location>
    <ligand>
        <name>Zn(2+)</name>
        <dbReference type="ChEBI" id="CHEBI:29105"/>
        <label>2</label>
    </ligand>
</feature>
<protein>
    <recommendedName>
        <fullName evidence="8">Peptidase M20 dimerisation domain-containing protein</fullName>
    </recommendedName>
</protein>
<dbReference type="Gene3D" id="3.40.630.10">
    <property type="entry name" value="Zn peptidases"/>
    <property type="match status" value="1"/>
</dbReference>
<keyword evidence="2" id="KW-0645">Protease</keyword>
<dbReference type="Gene3D" id="3.30.70.360">
    <property type="match status" value="1"/>
</dbReference>
<comment type="similarity">
    <text evidence="1">Belongs to the peptidase M20A family.</text>
</comment>
<dbReference type="Proteomes" id="UP001215280">
    <property type="component" value="Unassembled WGS sequence"/>
</dbReference>
<name>A0AAD7IKM9_9AGAR</name>
<dbReference type="AlphaFoldDB" id="A0AAD7IKM9"/>
<dbReference type="SUPFAM" id="SSF55031">
    <property type="entry name" value="Bacterial exopeptidase dimerisation domain"/>
    <property type="match status" value="1"/>
</dbReference>
<evidence type="ECO:0000256" key="4">
    <source>
        <dbReference type="ARBA" id="ARBA00022801"/>
    </source>
</evidence>
<comment type="caution">
    <text evidence="9">The sequence shown here is derived from an EMBL/GenBank/DDBJ whole genome shotgun (WGS) entry which is preliminary data.</text>
</comment>
<feature type="binding site" evidence="7">
    <location>
        <position position="237"/>
    </location>
    <ligand>
        <name>Zn(2+)</name>
        <dbReference type="ChEBI" id="CHEBI:29105"/>
        <label>1</label>
    </ligand>
</feature>